<dbReference type="Pfam" id="PF02518">
    <property type="entry name" value="HATPase_c"/>
    <property type="match status" value="1"/>
</dbReference>
<proteinExistence type="predicted"/>
<dbReference type="Pfam" id="PF00512">
    <property type="entry name" value="HisKA"/>
    <property type="match status" value="1"/>
</dbReference>
<dbReference type="InterPro" id="IPR003661">
    <property type="entry name" value="HisK_dim/P_dom"/>
</dbReference>
<dbReference type="InterPro" id="IPR005467">
    <property type="entry name" value="His_kinase_dom"/>
</dbReference>
<evidence type="ECO:0000256" key="3">
    <source>
        <dbReference type="ARBA" id="ARBA00012438"/>
    </source>
</evidence>
<dbReference type="GO" id="GO:0016301">
    <property type="term" value="F:kinase activity"/>
    <property type="evidence" value="ECO:0007669"/>
    <property type="project" value="UniProtKB-KW"/>
</dbReference>
<dbReference type="PROSITE" id="PS50109">
    <property type="entry name" value="HIS_KIN"/>
    <property type="match status" value="1"/>
</dbReference>
<feature type="transmembrane region" description="Helical" evidence="8">
    <location>
        <begin position="12"/>
        <end position="32"/>
    </location>
</feature>
<comment type="catalytic activity">
    <reaction evidence="1">
        <text>ATP + protein L-histidine = ADP + protein N-phospho-L-histidine.</text>
        <dbReference type="EC" id="2.7.13.3"/>
    </reaction>
</comment>
<dbReference type="InterPro" id="IPR004358">
    <property type="entry name" value="Sig_transdc_His_kin-like_C"/>
</dbReference>
<evidence type="ECO:0000256" key="7">
    <source>
        <dbReference type="ARBA" id="ARBA00023012"/>
    </source>
</evidence>
<sequence length="405" mass="46178">MFKKLKFKFIMINMSLLTFVFLCIFGVIYFITWNSGERQISFSLNTLIHEPNNGAPIKGGPLNNGILINLDHNLNVINIITPYNVDKDILVESVANILTMEGSSGVIKVEDTDFAYLKSLDRKINRIALINKSPQQNLLKNLLKTFFLTGFISLIILFTISYYLAYKTIAPIKEVFERQKQFIADASHELRTPIAIIKTNLALVSSNKVKTVESQSKWMNYINLQTDRMSHLIDDMLSLAKLDEDKKVLSLQPININKILENLLMSFEAVFFENKIEFKNNLKDNFFINGDLEEIKKLFNILIDNAIKHTFQNGTITISSSKLKSKIEIIITNTGEGIPDKDLEKIFERFYRSDESRQRKTGGYGLGLAIANAIVTKHKGKIYARSNLGKYTSFIVELPILESKN</sequence>
<dbReference type="SMART" id="SM00388">
    <property type="entry name" value="HisKA"/>
    <property type="match status" value="1"/>
</dbReference>
<evidence type="ECO:0000256" key="2">
    <source>
        <dbReference type="ARBA" id="ARBA00004370"/>
    </source>
</evidence>
<dbReference type="InterPro" id="IPR036097">
    <property type="entry name" value="HisK_dim/P_sf"/>
</dbReference>
<evidence type="ECO:0000256" key="8">
    <source>
        <dbReference type="SAM" id="Phobius"/>
    </source>
</evidence>
<dbReference type="CDD" id="cd00082">
    <property type="entry name" value="HisKA"/>
    <property type="match status" value="1"/>
</dbReference>
<keyword evidence="4" id="KW-0597">Phosphoprotein</keyword>
<dbReference type="InterPro" id="IPR050351">
    <property type="entry name" value="BphY/WalK/GraS-like"/>
</dbReference>
<keyword evidence="8" id="KW-0812">Transmembrane</keyword>
<dbReference type="SUPFAM" id="SSF47384">
    <property type="entry name" value="Homodimeric domain of signal transducing histidine kinase"/>
    <property type="match status" value="1"/>
</dbReference>
<dbReference type="EMBL" id="BAAACI010000008">
    <property type="protein sequence ID" value="GAA0778580.1"/>
    <property type="molecule type" value="Genomic_DNA"/>
</dbReference>
<keyword evidence="6 10" id="KW-0418">Kinase</keyword>
<dbReference type="PANTHER" id="PTHR45453:SF1">
    <property type="entry name" value="PHOSPHATE REGULON SENSOR PROTEIN PHOR"/>
    <property type="match status" value="1"/>
</dbReference>
<dbReference type="InterPro" id="IPR003594">
    <property type="entry name" value="HATPase_dom"/>
</dbReference>
<feature type="domain" description="Histidine kinase" evidence="9">
    <location>
        <begin position="185"/>
        <end position="402"/>
    </location>
</feature>
<dbReference type="PRINTS" id="PR00344">
    <property type="entry name" value="BCTRLSENSOR"/>
</dbReference>
<reference evidence="10 11" key="1">
    <citation type="journal article" date="2019" name="Int. J. Syst. Evol. Microbiol.">
        <title>The Global Catalogue of Microorganisms (GCM) 10K type strain sequencing project: providing services to taxonomists for standard genome sequencing and annotation.</title>
        <authorList>
            <consortium name="The Broad Institute Genomics Platform"/>
            <consortium name="The Broad Institute Genome Sequencing Center for Infectious Disease"/>
            <person name="Wu L."/>
            <person name="Ma J."/>
        </authorList>
    </citation>
    <scope>NUCLEOTIDE SEQUENCE [LARGE SCALE GENOMIC DNA]</scope>
    <source>
        <strain evidence="10 11">JCM 1417</strain>
    </source>
</reference>
<dbReference type="CDD" id="cd00075">
    <property type="entry name" value="HATPase"/>
    <property type="match status" value="1"/>
</dbReference>
<dbReference type="EC" id="2.7.13.3" evidence="3"/>
<dbReference type="SMART" id="SM00387">
    <property type="entry name" value="HATPase_c"/>
    <property type="match status" value="1"/>
</dbReference>
<comment type="subcellular location">
    <subcellularLocation>
        <location evidence="2">Membrane</location>
    </subcellularLocation>
</comment>
<evidence type="ECO:0000313" key="11">
    <source>
        <dbReference type="Proteomes" id="UP001501047"/>
    </source>
</evidence>
<keyword evidence="8" id="KW-0472">Membrane</keyword>
<keyword evidence="8" id="KW-1133">Transmembrane helix</keyword>
<dbReference type="SUPFAM" id="SSF55874">
    <property type="entry name" value="ATPase domain of HSP90 chaperone/DNA topoisomerase II/histidine kinase"/>
    <property type="match status" value="1"/>
</dbReference>
<organism evidence="10 11">
    <name type="scientific">Clostridium subterminale</name>
    <dbReference type="NCBI Taxonomy" id="1550"/>
    <lineage>
        <taxon>Bacteria</taxon>
        <taxon>Bacillati</taxon>
        <taxon>Bacillota</taxon>
        <taxon>Clostridia</taxon>
        <taxon>Eubacteriales</taxon>
        <taxon>Clostridiaceae</taxon>
        <taxon>Clostridium</taxon>
    </lineage>
</organism>
<gene>
    <name evidence="10" type="ORF">GCM10008908_35770</name>
</gene>
<protein>
    <recommendedName>
        <fullName evidence="3">histidine kinase</fullName>
        <ecNumber evidence="3">2.7.13.3</ecNumber>
    </recommendedName>
</protein>
<evidence type="ECO:0000313" key="10">
    <source>
        <dbReference type="EMBL" id="GAA0778580.1"/>
    </source>
</evidence>
<evidence type="ECO:0000259" key="9">
    <source>
        <dbReference type="PROSITE" id="PS50109"/>
    </source>
</evidence>
<dbReference type="Proteomes" id="UP001501047">
    <property type="component" value="Unassembled WGS sequence"/>
</dbReference>
<comment type="caution">
    <text evidence="10">The sequence shown here is derived from an EMBL/GenBank/DDBJ whole genome shotgun (WGS) entry which is preliminary data.</text>
</comment>
<evidence type="ECO:0000256" key="5">
    <source>
        <dbReference type="ARBA" id="ARBA00022679"/>
    </source>
</evidence>
<evidence type="ECO:0000256" key="6">
    <source>
        <dbReference type="ARBA" id="ARBA00022777"/>
    </source>
</evidence>
<dbReference type="Gene3D" id="3.30.565.10">
    <property type="entry name" value="Histidine kinase-like ATPase, C-terminal domain"/>
    <property type="match status" value="1"/>
</dbReference>
<accession>A0ABN1KYK4</accession>
<feature type="transmembrane region" description="Helical" evidence="8">
    <location>
        <begin position="146"/>
        <end position="165"/>
    </location>
</feature>
<dbReference type="RefSeq" id="WP_343827894.1">
    <property type="nucleotide sequence ID" value="NZ_BAAACI010000008.1"/>
</dbReference>
<evidence type="ECO:0000256" key="4">
    <source>
        <dbReference type="ARBA" id="ARBA00022553"/>
    </source>
</evidence>
<dbReference type="PANTHER" id="PTHR45453">
    <property type="entry name" value="PHOSPHATE REGULON SENSOR PROTEIN PHOR"/>
    <property type="match status" value="1"/>
</dbReference>
<dbReference type="InterPro" id="IPR036890">
    <property type="entry name" value="HATPase_C_sf"/>
</dbReference>
<keyword evidence="5" id="KW-0808">Transferase</keyword>
<name>A0ABN1KYK4_CLOSU</name>
<dbReference type="Gene3D" id="1.10.287.130">
    <property type="match status" value="1"/>
</dbReference>
<evidence type="ECO:0000256" key="1">
    <source>
        <dbReference type="ARBA" id="ARBA00000085"/>
    </source>
</evidence>
<keyword evidence="7" id="KW-0902">Two-component regulatory system</keyword>
<keyword evidence="11" id="KW-1185">Reference proteome</keyword>